<evidence type="ECO:0000259" key="5">
    <source>
        <dbReference type="PROSITE" id="PS50931"/>
    </source>
</evidence>
<dbReference type="InterPro" id="IPR005119">
    <property type="entry name" value="LysR_subst-bd"/>
</dbReference>
<dbReference type="InterPro" id="IPR036390">
    <property type="entry name" value="WH_DNA-bd_sf"/>
</dbReference>
<dbReference type="SUPFAM" id="SSF46785">
    <property type="entry name" value="Winged helix' DNA-binding domain"/>
    <property type="match status" value="1"/>
</dbReference>
<name>A0A2T3L5F3_9GAMM</name>
<comment type="caution">
    <text evidence="6">The sequence shown here is derived from an EMBL/GenBank/DDBJ whole genome shotgun (WGS) entry which is preliminary data.</text>
</comment>
<dbReference type="Pfam" id="PF03466">
    <property type="entry name" value="LysR_substrate"/>
    <property type="match status" value="1"/>
</dbReference>
<dbReference type="Gene3D" id="1.10.10.10">
    <property type="entry name" value="Winged helix-like DNA-binding domain superfamily/Winged helix DNA-binding domain"/>
    <property type="match status" value="1"/>
</dbReference>
<dbReference type="InterPro" id="IPR050389">
    <property type="entry name" value="LysR-type_TF"/>
</dbReference>
<dbReference type="Proteomes" id="UP000241803">
    <property type="component" value="Unassembled WGS sequence"/>
</dbReference>
<dbReference type="SUPFAM" id="SSF53850">
    <property type="entry name" value="Periplasmic binding protein-like II"/>
    <property type="match status" value="1"/>
</dbReference>
<dbReference type="PRINTS" id="PR00039">
    <property type="entry name" value="HTHLYSR"/>
</dbReference>
<accession>A0A2T3L5F3</accession>
<dbReference type="PANTHER" id="PTHR30118:SF6">
    <property type="entry name" value="HTH-TYPE TRANSCRIPTIONAL REGULATOR LEUO"/>
    <property type="match status" value="1"/>
</dbReference>
<comment type="similarity">
    <text evidence="1">Belongs to the LysR transcriptional regulatory family.</text>
</comment>
<evidence type="ECO:0000256" key="2">
    <source>
        <dbReference type="ARBA" id="ARBA00023015"/>
    </source>
</evidence>
<dbReference type="Pfam" id="PF00126">
    <property type="entry name" value="HTH_1"/>
    <property type="match status" value="1"/>
</dbReference>
<evidence type="ECO:0000313" key="7">
    <source>
        <dbReference type="Proteomes" id="UP000241803"/>
    </source>
</evidence>
<organism evidence="6 7">
    <name type="scientific">Photobacterium indicum</name>
    <dbReference type="NCBI Taxonomy" id="81447"/>
    <lineage>
        <taxon>Bacteria</taxon>
        <taxon>Pseudomonadati</taxon>
        <taxon>Pseudomonadota</taxon>
        <taxon>Gammaproteobacteria</taxon>
        <taxon>Vibrionales</taxon>
        <taxon>Vibrionaceae</taxon>
        <taxon>Photobacterium</taxon>
    </lineage>
</organism>
<dbReference type="CDD" id="cd08466">
    <property type="entry name" value="PBP2_LeuO"/>
    <property type="match status" value="1"/>
</dbReference>
<dbReference type="GO" id="GO:0003700">
    <property type="term" value="F:DNA-binding transcription factor activity"/>
    <property type="evidence" value="ECO:0007669"/>
    <property type="project" value="InterPro"/>
</dbReference>
<dbReference type="AlphaFoldDB" id="A0A2T3L5F3"/>
<keyword evidence="4" id="KW-0804">Transcription</keyword>
<reference evidence="6 7" key="1">
    <citation type="submission" date="2018-03" db="EMBL/GenBank/DDBJ databases">
        <title>Whole genome sequencing of Histamine producing bacteria.</title>
        <authorList>
            <person name="Butler K."/>
        </authorList>
    </citation>
    <scope>NUCLEOTIDE SEQUENCE [LARGE SCALE GENOMIC DNA]</scope>
    <source>
        <strain evidence="6 7">ATCC 19614</strain>
    </source>
</reference>
<feature type="domain" description="HTH lysR-type" evidence="5">
    <location>
        <begin position="5"/>
        <end position="62"/>
    </location>
</feature>
<keyword evidence="2" id="KW-0805">Transcription regulation</keyword>
<keyword evidence="7" id="KW-1185">Reference proteome</keyword>
<keyword evidence="3" id="KW-0238">DNA-binding</keyword>
<evidence type="ECO:0000256" key="3">
    <source>
        <dbReference type="ARBA" id="ARBA00023125"/>
    </source>
</evidence>
<dbReference type="InterPro" id="IPR036388">
    <property type="entry name" value="WH-like_DNA-bd_sf"/>
</dbReference>
<dbReference type="GO" id="GO:0003677">
    <property type="term" value="F:DNA binding"/>
    <property type="evidence" value="ECO:0007669"/>
    <property type="project" value="UniProtKB-KW"/>
</dbReference>
<dbReference type="InterPro" id="IPR000847">
    <property type="entry name" value="LysR_HTH_N"/>
</dbReference>
<proteinExistence type="inferred from homology"/>
<evidence type="ECO:0000256" key="1">
    <source>
        <dbReference type="ARBA" id="ARBA00009437"/>
    </source>
</evidence>
<dbReference type="EMBL" id="PYOC01000007">
    <property type="protein sequence ID" value="PSV45132.1"/>
    <property type="molecule type" value="Genomic_DNA"/>
</dbReference>
<evidence type="ECO:0000313" key="6">
    <source>
        <dbReference type="EMBL" id="PSV45132.1"/>
    </source>
</evidence>
<dbReference type="Gene3D" id="3.40.190.10">
    <property type="entry name" value="Periplasmic binding protein-like II"/>
    <property type="match status" value="2"/>
</dbReference>
<evidence type="ECO:0000256" key="4">
    <source>
        <dbReference type="ARBA" id="ARBA00023163"/>
    </source>
</evidence>
<protein>
    <submittedName>
        <fullName evidence="6">LysR family transcriptional regulator</fullName>
    </submittedName>
</protein>
<dbReference type="PANTHER" id="PTHR30118">
    <property type="entry name" value="HTH-TYPE TRANSCRIPTIONAL REGULATOR LEUO-RELATED"/>
    <property type="match status" value="1"/>
</dbReference>
<dbReference type="PROSITE" id="PS50931">
    <property type="entry name" value="HTH_LYSR"/>
    <property type="match status" value="1"/>
</dbReference>
<gene>
    <name evidence="6" type="ORF">C9J47_17610</name>
</gene>
<sequence>MKSKLDLNLLIVFLEVYRLRSITLASESLGLTQPGVSGVLKRLQAQLGTALFVREGRGISPTYAAIQLASEIEPAFTKVESALGNVSGFDIQAHRVFTVYVNEAMMHIVRPKIEADESMGNCSIQLHLTPNNEDELFHQLSLHKAELAIDFGHLSNPSYSYNAFYDDIAVMVCRKEHPNIQNTATREQFYAEKQVLIQRRRTDLLEVNYFTEESLIPRELSCECASMVSMMALVSDSDSVGIMSGLLANKYAKQFNLQVIPLPFTSKPLKHFMVWHKRNDHNPANKWLRNKLSTLL</sequence>
<dbReference type="RefSeq" id="WP_107254665.1">
    <property type="nucleotide sequence ID" value="NZ_PYOC01000007.1"/>
</dbReference>